<keyword evidence="2" id="KW-1185">Reference proteome</keyword>
<dbReference type="AlphaFoldDB" id="A0A1I3RK50"/>
<proteinExistence type="predicted"/>
<accession>A0A1I3RK50</accession>
<dbReference type="Proteomes" id="UP000198670">
    <property type="component" value="Unassembled WGS sequence"/>
</dbReference>
<dbReference type="OrthoDB" id="796949at2"/>
<organism evidence="1 2">
    <name type="scientific">Parapedobacter indicus</name>
    <dbReference type="NCBI Taxonomy" id="1477437"/>
    <lineage>
        <taxon>Bacteria</taxon>
        <taxon>Pseudomonadati</taxon>
        <taxon>Bacteroidota</taxon>
        <taxon>Sphingobacteriia</taxon>
        <taxon>Sphingobacteriales</taxon>
        <taxon>Sphingobacteriaceae</taxon>
        <taxon>Parapedobacter</taxon>
    </lineage>
</organism>
<dbReference type="EMBL" id="FOQO01000010">
    <property type="protein sequence ID" value="SFJ46410.1"/>
    <property type="molecule type" value="Genomic_DNA"/>
</dbReference>
<evidence type="ECO:0000313" key="1">
    <source>
        <dbReference type="EMBL" id="SFJ46410.1"/>
    </source>
</evidence>
<dbReference type="RefSeq" id="WP_143072973.1">
    <property type="nucleotide sequence ID" value="NZ_FOQO01000010.1"/>
</dbReference>
<dbReference type="STRING" id="1477437.SAMN05444682_11022"/>
<reference evidence="1 2" key="1">
    <citation type="submission" date="2016-10" db="EMBL/GenBank/DDBJ databases">
        <authorList>
            <person name="de Groot N.N."/>
        </authorList>
    </citation>
    <scope>NUCLEOTIDE SEQUENCE [LARGE SCALE GENOMIC DNA]</scope>
    <source>
        <strain evidence="1 2">RK1</strain>
    </source>
</reference>
<gene>
    <name evidence="1" type="ORF">SAMN05444682_11022</name>
</gene>
<protein>
    <submittedName>
        <fullName evidence="1">Uncharacterized protein</fullName>
    </submittedName>
</protein>
<sequence length="135" mass="14921">MHLVTVVSTLLLIIPPFLSCDKRTELYPRQCDCDIEALHVSRPTLVTYQVFAYDDARVSSITYQTGKGMVTVEPDSFPFAASVQLDKGDRVVLTAIGNPQRGSIVLGYEIQEEDVPTPRSSSTSRVWVLKDGACQ</sequence>
<evidence type="ECO:0000313" key="2">
    <source>
        <dbReference type="Proteomes" id="UP000198670"/>
    </source>
</evidence>
<name>A0A1I3RK50_9SPHI</name>